<dbReference type="EMBL" id="GBRH01262638">
    <property type="protein sequence ID" value="JAD35257.1"/>
    <property type="molecule type" value="Transcribed_RNA"/>
</dbReference>
<keyword evidence="1" id="KW-0732">Signal</keyword>
<feature type="chain" id="PRO_5002042389" evidence="1">
    <location>
        <begin position="19"/>
        <end position="33"/>
    </location>
</feature>
<name>A0A0A8ZK64_ARUDO</name>
<accession>A0A0A8ZK64</accession>
<reference evidence="2" key="1">
    <citation type="submission" date="2014-09" db="EMBL/GenBank/DDBJ databases">
        <authorList>
            <person name="Magalhaes I.L.F."/>
            <person name="Oliveira U."/>
            <person name="Santos F.R."/>
            <person name="Vidigal T.H.D.A."/>
            <person name="Brescovit A.D."/>
            <person name="Santos A.J."/>
        </authorList>
    </citation>
    <scope>NUCLEOTIDE SEQUENCE</scope>
    <source>
        <tissue evidence="2">Shoot tissue taken approximately 20 cm above the soil surface</tissue>
    </source>
</reference>
<evidence type="ECO:0000313" key="2">
    <source>
        <dbReference type="EMBL" id="JAD35257.1"/>
    </source>
</evidence>
<dbReference type="AlphaFoldDB" id="A0A0A8ZK64"/>
<protein>
    <submittedName>
        <fullName evidence="2">Uncharacterized protein</fullName>
    </submittedName>
</protein>
<organism evidence="2">
    <name type="scientific">Arundo donax</name>
    <name type="common">Giant reed</name>
    <name type="synonym">Donax arundinaceus</name>
    <dbReference type="NCBI Taxonomy" id="35708"/>
    <lineage>
        <taxon>Eukaryota</taxon>
        <taxon>Viridiplantae</taxon>
        <taxon>Streptophyta</taxon>
        <taxon>Embryophyta</taxon>
        <taxon>Tracheophyta</taxon>
        <taxon>Spermatophyta</taxon>
        <taxon>Magnoliopsida</taxon>
        <taxon>Liliopsida</taxon>
        <taxon>Poales</taxon>
        <taxon>Poaceae</taxon>
        <taxon>PACMAD clade</taxon>
        <taxon>Arundinoideae</taxon>
        <taxon>Arundineae</taxon>
        <taxon>Arundo</taxon>
    </lineage>
</organism>
<proteinExistence type="predicted"/>
<feature type="signal peptide" evidence="1">
    <location>
        <begin position="1"/>
        <end position="18"/>
    </location>
</feature>
<reference evidence="2" key="2">
    <citation type="journal article" date="2015" name="Data Brief">
        <title>Shoot transcriptome of the giant reed, Arundo donax.</title>
        <authorList>
            <person name="Barrero R.A."/>
            <person name="Guerrero F.D."/>
            <person name="Moolhuijzen P."/>
            <person name="Goolsby J.A."/>
            <person name="Tidwell J."/>
            <person name="Bellgard S.E."/>
            <person name="Bellgard M.I."/>
        </authorList>
    </citation>
    <scope>NUCLEOTIDE SEQUENCE</scope>
    <source>
        <tissue evidence="2">Shoot tissue taken approximately 20 cm above the soil surface</tissue>
    </source>
</reference>
<evidence type="ECO:0000256" key="1">
    <source>
        <dbReference type="SAM" id="SignalP"/>
    </source>
</evidence>
<sequence length="33" mass="3771">MLFCLLVSLHVSIEELYCCTIKRNSALGDKAWI</sequence>